<dbReference type="GO" id="GO:0009636">
    <property type="term" value="P:response to toxic substance"/>
    <property type="evidence" value="ECO:0007669"/>
    <property type="project" value="UniProtKB-ARBA"/>
</dbReference>
<dbReference type="RefSeq" id="WP_064121768.1">
    <property type="nucleotide sequence ID" value="NZ_CP015243.1"/>
</dbReference>
<dbReference type="NCBIfam" id="TIGR00915">
    <property type="entry name" value="2A0602"/>
    <property type="match status" value="1"/>
</dbReference>
<feature type="transmembrane region" description="Helical" evidence="9">
    <location>
        <begin position="395"/>
        <end position="414"/>
    </location>
</feature>
<dbReference type="FunFam" id="1.20.1640.10:FF:000001">
    <property type="entry name" value="Efflux pump membrane transporter"/>
    <property type="match status" value="1"/>
</dbReference>
<dbReference type="Gene3D" id="3.30.70.1320">
    <property type="entry name" value="Multidrug efflux transporter AcrB pore domain like"/>
    <property type="match status" value="1"/>
</dbReference>
<feature type="transmembrane region" description="Helical" evidence="9">
    <location>
        <begin position="341"/>
        <end position="360"/>
    </location>
</feature>
<feature type="transmembrane region" description="Helical" evidence="9">
    <location>
        <begin position="536"/>
        <end position="554"/>
    </location>
</feature>
<organism evidence="10 11">
    <name type="scientific">Halotalea alkalilenta</name>
    <dbReference type="NCBI Taxonomy" id="376489"/>
    <lineage>
        <taxon>Bacteria</taxon>
        <taxon>Pseudomonadati</taxon>
        <taxon>Pseudomonadota</taxon>
        <taxon>Gammaproteobacteria</taxon>
        <taxon>Oceanospirillales</taxon>
        <taxon>Halomonadaceae</taxon>
        <taxon>Halotalea</taxon>
    </lineage>
</organism>
<keyword evidence="3 9" id="KW-0813">Transport</keyword>
<dbReference type="STRING" id="376489.A5892_04390"/>
<feature type="transmembrane region" description="Helical" evidence="9">
    <location>
        <begin position="869"/>
        <end position="887"/>
    </location>
</feature>
<evidence type="ECO:0000256" key="4">
    <source>
        <dbReference type="ARBA" id="ARBA00022475"/>
    </source>
</evidence>
<dbReference type="PANTHER" id="PTHR32063">
    <property type="match status" value="1"/>
</dbReference>
<keyword evidence="4" id="KW-1003">Cell membrane</keyword>
<dbReference type="Pfam" id="PF00873">
    <property type="entry name" value="ACR_tran"/>
    <property type="match status" value="1"/>
</dbReference>
<feature type="transmembrane region" description="Helical" evidence="9">
    <location>
        <begin position="471"/>
        <end position="498"/>
    </location>
</feature>
<dbReference type="Gene3D" id="3.30.2090.10">
    <property type="entry name" value="Multidrug efflux transporter AcrB TolC docking domain, DN and DC subdomains"/>
    <property type="match status" value="2"/>
</dbReference>
<feature type="transmembrane region" description="Helical" evidence="9">
    <location>
        <begin position="435"/>
        <end position="459"/>
    </location>
</feature>
<evidence type="ECO:0000256" key="1">
    <source>
        <dbReference type="ARBA" id="ARBA00004429"/>
    </source>
</evidence>
<dbReference type="InterPro" id="IPR004764">
    <property type="entry name" value="MdtF-like"/>
</dbReference>
<dbReference type="Proteomes" id="UP000077875">
    <property type="component" value="Chromosome"/>
</dbReference>
<protein>
    <recommendedName>
        <fullName evidence="9">Efflux pump membrane transporter</fullName>
    </recommendedName>
</protein>
<dbReference type="InterPro" id="IPR001036">
    <property type="entry name" value="Acrflvin-R"/>
</dbReference>
<dbReference type="GO" id="GO:0015562">
    <property type="term" value="F:efflux transmembrane transporter activity"/>
    <property type="evidence" value="ECO:0007669"/>
    <property type="project" value="InterPro"/>
</dbReference>
<dbReference type="EMBL" id="CP015243">
    <property type="protein sequence ID" value="ANF56800.1"/>
    <property type="molecule type" value="Genomic_DNA"/>
</dbReference>
<evidence type="ECO:0000256" key="5">
    <source>
        <dbReference type="ARBA" id="ARBA00022519"/>
    </source>
</evidence>
<evidence type="ECO:0000256" key="9">
    <source>
        <dbReference type="RuleBase" id="RU364070"/>
    </source>
</evidence>
<dbReference type="FunFam" id="3.30.70.1430:FF:000001">
    <property type="entry name" value="Efflux pump membrane transporter"/>
    <property type="match status" value="1"/>
</dbReference>
<evidence type="ECO:0000313" key="11">
    <source>
        <dbReference type="Proteomes" id="UP000077875"/>
    </source>
</evidence>
<dbReference type="AlphaFoldDB" id="A0A172YC25"/>
<comment type="similarity">
    <text evidence="2 9">Belongs to the resistance-nodulation-cell division (RND) (TC 2.A.6) family.</text>
</comment>
<feature type="transmembrane region" description="Helical" evidence="9">
    <location>
        <begin position="968"/>
        <end position="991"/>
    </location>
</feature>
<proteinExistence type="inferred from homology"/>
<keyword evidence="6 9" id="KW-0812">Transmembrane</keyword>
<dbReference type="SUPFAM" id="SSF82693">
    <property type="entry name" value="Multidrug efflux transporter AcrB pore domain, PN1, PN2, PC1 and PC2 subdomains"/>
    <property type="match status" value="3"/>
</dbReference>
<evidence type="ECO:0000256" key="8">
    <source>
        <dbReference type="ARBA" id="ARBA00023136"/>
    </source>
</evidence>
<keyword evidence="8 9" id="KW-0472">Membrane</keyword>
<evidence type="ECO:0000256" key="2">
    <source>
        <dbReference type="ARBA" id="ARBA00010942"/>
    </source>
</evidence>
<feature type="transmembrane region" description="Helical" evidence="9">
    <location>
        <begin position="12"/>
        <end position="33"/>
    </location>
</feature>
<dbReference type="Gene3D" id="3.30.70.1440">
    <property type="entry name" value="Multidrug efflux transporter AcrB pore domain"/>
    <property type="match status" value="1"/>
</dbReference>
<evidence type="ECO:0000256" key="7">
    <source>
        <dbReference type="ARBA" id="ARBA00022989"/>
    </source>
</evidence>
<sequence>MLSRFFIRRPIFACVIALMISGFGALSLFDMAVEQYPDIAPPTIQVTTSYPGASAEVLEQSVTQIIEQQISGIDNLLYFNSTSSASGSVRVTLVFDQATDPDVAQMQVQNSIVQATSRLPVQVQDQGVVVRKAQTDTLLVASVYDESGRDESFDVADFIVSQLQDPISRIDGVGETSVFGSQYAIRIWLDPHRLTAHGLTTEDVVSAIEAQNSQISAGEIGAAPSVEGQALNATVTAMSLLQTPEQFERIVLLAQSGGGSVRLGDVARIERGAEDYRTRTRLNGYPASGISIQLSPGANALDTALEVKATLERLRGTFPASYKVAYPRDTTPFIEVSIRNVFSTLVEAILLVTAVMYLFLQSWRATLIPLLTIPVVLLGTFGILAVAGFTINTLTLFGLVLAIGLLVDDAIVVVENVERRMEENRLEPREATIRSMGDITGALVGITTVLSAVFLPMAWFGGATGTIYKQFSITLVSAMALSLFVALSLTPALCALLLRRAQPRSPRSFFGLFNRMVKGSERAYQRGLFRVLRRPLAMLAIFTVLAAAMFHLYGRLPTAFLPEEDQGMVMVRYTLPEGATLQAAERVADDLAAYFQREEAENLDILLLASGRHGWIRAQNVGQAFIRLKPWSERPGYQRSAQAIIERASRAFADYTEANVVVMSPALVSGLGQSSGFEFWLQDITATGQQALQTAQRSLIARAGEDPRLTRVRLDGLGHSPQLQVNLDHELISVQQIDVDQVNQTIATAWGGRYVNDFLDRGRVKPVYVQGDAPFRSAQEDLGEWRVRGVGGEMLPLALFASSEWTLGPQMLQRFNGIPAVQIQGDASSGESSGTAMALIQSMVDELGDYQLAWSGLSYQEQQAGNQALFLYLVSIAFIFLCLAALYESWSVPAAVMLVVPLGVLGAVSAANLAGLDNDVYFQIAVLTTIGLATRNAILIVEFVSAARLQGASLAHATLEGARRRLRPIAMTSLAFVAGVLPLAFAVGAGAAGQRVIGISVIGGVVTGTLLTIFFVPLFYAGMLTLRRNLAARRRAGSGLD</sequence>
<evidence type="ECO:0000313" key="10">
    <source>
        <dbReference type="EMBL" id="ANF56800.1"/>
    </source>
</evidence>
<reference evidence="10 11" key="1">
    <citation type="submission" date="2016-04" db="EMBL/GenBank/DDBJ databases">
        <title>Complete Genome Sequence of Halotalea alkalilenta IHB B 13600.</title>
        <authorList>
            <person name="Swarnkar M.K."/>
            <person name="Sharma A."/>
            <person name="Kaushal K."/>
            <person name="Soni R."/>
            <person name="Rana S."/>
            <person name="Singh A.K."/>
            <person name="Gulati A."/>
        </authorList>
    </citation>
    <scope>NUCLEOTIDE SEQUENCE [LARGE SCALE GENOMIC DNA]</scope>
    <source>
        <strain evidence="10 11">IHB B 13600</strain>
    </source>
</reference>
<keyword evidence="5 9" id="KW-0997">Cell inner membrane</keyword>
<keyword evidence="7 9" id="KW-1133">Transmembrane helix</keyword>
<feature type="transmembrane region" description="Helical" evidence="9">
    <location>
        <begin position="894"/>
        <end position="914"/>
    </location>
</feature>
<feature type="transmembrane region" description="Helical" evidence="9">
    <location>
        <begin position="997"/>
        <end position="1026"/>
    </location>
</feature>
<dbReference type="SUPFAM" id="SSF82714">
    <property type="entry name" value="Multidrug efflux transporter AcrB TolC docking domain, DN and DC subdomains"/>
    <property type="match status" value="2"/>
</dbReference>
<comment type="subcellular location">
    <subcellularLocation>
        <location evidence="1 9">Cell inner membrane</location>
        <topology evidence="1 9">Multi-pass membrane protein</topology>
    </subcellularLocation>
</comment>
<feature type="transmembrane region" description="Helical" evidence="9">
    <location>
        <begin position="920"/>
        <end position="947"/>
    </location>
</feature>
<gene>
    <name evidence="10" type="ORF">A5892_04390</name>
</gene>
<dbReference type="PANTHER" id="PTHR32063:SF32">
    <property type="entry name" value="AMINOGLYCOSIDE EFFLUX PUMP-RELATED"/>
    <property type="match status" value="1"/>
</dbReference>
<dbReference type="PRINTS" id="PR00702">
    <property type="entry name" value="ACRIFLAVINRP"/>
</dbReference>
<evidence type="ECO:0000256" key="3">
    <source>
        <dbReference type="ARBA" id="ARBA00022448"/>
    </source>
</evidence>
<name>A0A172YC25_9GAMM</name>
<feature type="transmembrane region" description="Helical" evidence="9">
    <location>
        <begin position="367"/>
        <end position="389"/>
    </location>
</feature>
<keyword evidence="11" id="KW-1185">Reference proteome</keyword>
<dbReference type="GO" id="GO:0005886">
    <property type="term" value="C:plasma membrane"/>
    <property type="evidence" value="ECO:0007669"/>
    <property type="project" value="UniProtKB-SubCell"/>
</dbReference>
<dbReference type="SUPFAM" id="SSF82866">
    <property type="entry name" value="Multidrug efflux transporter AcrB transmembrane domain"/>
    <property type="match status" value="2"/>
</dbReference>
<accession>A0A172YC25</accession>
<dbReference type="GO" id="GO:0042910">
    <property type="term" value="F:xenobiotic transmembrane transporter activity"/>
    <property type="evidence" value="ECO:0007669"/>
    <property type="project" value="TreeGrafter"/>
</dbReference>
<dbReference type="NCBIfam" id="NF000282">
    <property type="entry name" value="RND_permease_1"/>
    <property type="match status" value="1"/>
</dbReference>
<dbReference type="InterPro" id="IPR027463">
    <property type="entry name" value="AcrB_DN_DC_subdom"/>
</dbReference>
<evidence type="ECO:0000256" key="6">
    <source>
        <dbReference type="ARBA" id="ARBA00022692"/>
    </source>
</evidence>
<dbReference type="KEGG" id="haa:A5892_04390"/>
<dbReference type="Gene3D" id="1.20.1640.10">
    <property type="entry name" value="Multidrug efflux transporter AcrB transmembrane domain"/>
    <property type="match status" value="2"/>
</dbReference>
<dbReference type="Gene3D" id="3.30.70.1430">
    <property type="entry name" value="Multidrug efflux transporter AcrB pore domain"/>
    <property type="match status" value="2"/>
</dbReference>